<dbReference type="PANTHER" id="PTHR30363">
    <property type="entry name" value="HTH-TYPE TRANSCRIPTIONAL REGULATOR SRLR-RELATED"/>
    <property type="match status" value="1"/>
</dbReference>
<dbReference type="InterPro" id="IPR014036">
    <property type="entry name" value="DeoR-like_C"/>
</dbReference>
<organism evidence="4 6">
    <name type="scientific">Labedella gwakjiensis</name>
    <dbReference type="NCBI Taxonomy" id="390269"/>
    <lineage>
        <taxon>Bacteria</taxon>
        <taxon>Bacillati</taxon>
        <taxon>Actinomycetota</taxon>
        <taxon>Actinomycetes</taxon>
        <taxon>Micrococcales</taxon>
        <taxon>Microbacteriaceae</taxon>
        <taxon>Labedella</taxon>
    </lineage>
</organism>
<keyword evidence="2" id="KW-0804">Transcription</keyword>
<dbReference type="SUPFAM" id="SSF46785">
    <property type="entry name" value="Winged helix' DNA-binding domain"/>
    <property type="match status" value="1"/>
</dbReference>
<accession>A0A2P8GSQ0</accession>
<evidence type="ECO:0000259" key="3">
    <source>
        <dbReference type="PROSITE" id="PS51000"/>
    </source>
</evidence>
<dbReference type="PROSITE" id="PS51000">
    <property type="entry name" value="HTH_DEOR_2"/>
    <property type="match status" value="1"/>
</dbReference>
<name>A0A2P8GSQ0_9MICO</name>
<evidence type="ECO:0000313" key="7">
    <source>
        <dbReference type="Proteomes" id="UP000268291"/>
    </source>
</evidence>
<reference evidence="4 6" key="1">
    <citation type="submission" date="2018-03" db="EMBL/GenBank/DDBJ databases">
        <title>Genomic Encyclopedia of Archaeal and Bacterial Type Strains, Phase II (KMG-II): from individual species to whole genera.</title>
        <authorList>
            <person name="Goeker M."/>
        </authorList>
    </citation>
    <scope>NUCLEOTIDE SEQUENCE [LARGE SCALE GENOMIC DNA]</scope>
    <source>
        <strain evidence="4 6">DSM 21548</strain>
    </source>
</reference>
<dbReference type="Proteomes" id="UP000241203">
    <property type="component" value="Unassembled WGS sequence"/>
</dbReference>
<dbReference type="EMBL" id="RZGY01000005">
    <property type="protein sequence ID" value="RUQ81853.1"/>
    <property type="molecule type" value="Genomic_DNA"/>
</dbReference>
<dbReference type="SMART" id="SM00420">
    <property type="entry name" value="HTH_DEOR"/>
    <property type="match status" value="1"/>
</dbReference>
<evidence type="ECO:0000313" key="5">
    <source>
        <dbReference type="EMBL" id="RUQ81853.1"/>
    </source>
</evidence>
<evidence type="ECO:0000313" key="4">
    <source>
        <dbReference type="EMBL" id="PSL36987.1"/>
    </source>
</evidence>
<dbReference type="PANTHER" id="PTHR30363:SF44">
    <property type="entry name" value="AGA OPERON TRANSCRIPTIONAL REPRESSOR-RELATED"/>
    <property type="match status" value="1"/>
</dbReference>
<evidence type="ECO:0000313" key="6">
    <source>
        <dbReference type="Proteomes" id="UP000241203"/>
    </source>
</evidence>
<evidence type="ECO:0000256" key="1">
    <source>
        <dbReference type="ARBA" id="ARBA00023015"/>
    </source>
</evidence>
<dbReference type="InterPro" id="IPR050313">
    <property type="entry name" value="Carb_Metab_HTH_regulators"/>
</dbReference>
<dbReference type="EMBL" id="PYAU01000001">
    <property type="protein sequence ID" value="PSL36987.1"/>
    <property type="molecule type" value="Genomic_DNA"/>
</dbReference>
<dbReference type="GO" id="GO:0003700">
    <property type="term" value="F:DNA-binding transcription factor activity"/>
    <property type="evidence" value="ECO:0007669"/>
    <property type="project" value="InterPro"/>
</dbReference>
<keyword evidence="7" id="KW-1185">Reference proteome</keyword>
<protein>
    <submittedName>
        <fullName evidence="4">DeoR family transcriptional regulator</fullName>
    </submittedName>
    <submittedName>
        <fullName evidence="5">DeoR/GlpR transcriptional regulator</fullName>
    </submittedName>
</protein>
<dbReference type="Gene3D" id="3.40.50.1360">
    <property type="match status" value="1"/>
</dbReference>
<dbReference type="RefSeq" id="WP_106562192.1">
    <property type="nucleotide sequence ID" value="NZ_PYAU01000001.1"/>
</dbReference>
<dbReference type="OrthoDB" id="7688673at2"/>
<proteinExistence type="predicted"/>
<dbReference type="InterPro" id="IPR001034">
    <property type="entry name" value="DeoR_HTH"/>
</dbReference>
<keyword evidence="1" id="KW-0805">Transcription regulation</keyword>
<dbReference type="Pfam" id="PF08220">
    <property type="entry name" value="HTH_DeoR"/>
    <property type="match status" value="1"/>
</dbReference>
<sequence length="265" mass="27434">MSESVGAPLPADVRRERILDIVRDRGFVRVSDLGSSFGVSDVTVRGDLDALAAIGSVRRVHGGAVAALGPVAEPSFEQASDAFAREKRAIGRAAAALVSSGQSVFLDVGTTANAVAVALAEREDLTDVVVMTNGLNIALALEPAIPRFTVLVTGGALRPLQHSLVNPMALRLFDDLHADLAIIGCNGVHPEAGVTNVNLPEAEVKRAMVERAGRTAVIADGSKLGNVHLGRIARLSEVDVLITSASAPAGALEEFAALDLSVTRA</sequence>
<dbReference type="SMART" id="SM01134">
    <property type="entry name" value="DeoRC"/>
    <property type="match status" value="1"/>
</dbReference>
<dbReference type="AlphaFoldDB" id="A0A2P8GSQ0"/>
<evidence type="ECO:0000256" key="2">
    <source>
        <dbReference type="ARBA" id="ARBA00023163"/>
    </source>
</evidence>
<feature type="domain" description="HTH deoR-type" evidence="3">
    <location>
        <begin position="11"/>
        <end position="66"/>
    </location>
</feature>
<dbReference type="SUPFAM" id="SSF100950">
    <property type="entry name" value="NagB/RpiA/CoA transferase-like"/>
    <property type="match status" value="1"/>
</dbReference>
<dbReference type="InterPro" id="IPR037171">
    <property type="entry name" value="NagB/RpiA_transferase-like"/>
</dbReference>
<comment type="caution">
    <text evidence="4">The sequence shown here is derived from an EMBL/GenBank/DDBJ whole genome shotgun (WGS) entry which is preliminary data.</text>
</comment>
<gene>
    <name evidence="4" type="ORF">CLV49_0590</name>
    <name evidence="5" type="ORF">ELQ93_17660</name>
</gene>
<dbReference type="Pfam" id="PF00455">
    <property type="entry name" value="DeoRC"/>
    <property type="match status" value="1"/>
</dbReference>
<dbReference type="InterPro" id="IPR036390">
    <property type="entry name" value="WH_DNA-bd_sf"/>
</dbReference>
<reference evidence="5 7" key="2">
    <citation type="submission" date="2018-12" db="EMBL/GenBank/DDBJ databases">
        <authorList>
            <person name="hu s."/>
            <person name="Xu Y."/>
            <person name="Xu B."/>
            <person name="Li F."/>
        </authorList>
    </citation>
    <scope>NUCLEOTIDE SEQUENCE [LARGE SCALE GENOMIC DNA]</scope>
    <source>
        <strain evidence="5 7">KSW2-17</strain>
    </source>
</reference>
<dbReference type="Proteomes" id="UP000268291">
    <property type="component" value="Unassembled WGS sequence"/>
</dbReference>